<evidence type="ECO:0000256" key="1">
    <source>
        <dbReference type="SAM" id="SignalP"/>
    </source>
</evidence>
<reference evidence="2 3" key="1">
    <citation type="submission" date="2024-01" db="EMBL/GenBank/DDBJ databases">
        <authorList>
            <consortium name="Genoscope - CEA"/>
            <person name="William W."/>
        </authorList>
    </citation>
    <scope>NUCLEOTIDE SEQUENCE [LARGE SCALE GENOMIC DNA]</scope>
    <source>
        <strain evidence="2 3">29B2s-10</strain>
    </source>
</reference>
<gene>
    <name evidence="2" type="ORF">CAAN4_D04016</name>
</gene>
<evidence type="ECO:0000313" key="2">
    <source>
        <dbReference type="EMBL" id="CAK7903323.1"/>
    </source>
</evidence>
<feature type="signal peptide" evidence="1">
    <location>
        <begin position="1"/>
        <end position="17"/>
    </location>
</feature>
<feature type="chain" id="PRO_5046809633" description="Secreted protein" evidence="1">
    <location>
        <begin position="18"/>
        <end position="66"/>
    </location>
</feature>
<evidence type="ECO:0008006" key="4">
    <source>
        <dbReference type="Google" id="ProtNLM"/>
    </source>
</evidence>
<keyword evidence="1" id="KW-0732">Signal</keyword>
<keyword evidence="3" id="KW-1185">Reference proteome</keyword>
<name>A0ABP0ED76_9ASCO</name>
<dbReference type="Proteomes" id="UP001497600">
    <property type="component" value="Chromosome D"/>
</dbReference>
<dbReference type="EMBL" id="OZ004256">
    <property type="protein sequence ID" value="CAK7903323.1"/>
    <property type="molecule type" value="Genomic_DNA"/>
</dbReference>
<protein>
    <recommendedName>
        <fullName evidence="4">Secreted protein</fullName>
    </recommendedName>
</protein>
<accession>A0ABP0ED76</accession>
<evidence type="ECO:0000313" key="3">
    <source>
        <dbReference type="Proteomes" id="UP001497600"/>
    </source>
</evidence>
<organism evidence="2 3">
    <name type="scientific">[Candida] anglica</name>
    <dbReference type="NCBI Taxonomy" id="148631"/>
    <lineage>
        <taxon>Eukaryota</taxon>
        <taxon>Fungi</taxon>
        <taxon>Dikarya</taxon>
        <taxon>Ascomycota</taxon>
        <taxon>Saccharomycotina</taxon>
        <taxon>Pichiomycetes</taxon>
        <taxon>Debaryomycetaceae</taxon>
        <taxon>Kurtzmaniella</taxon>
    </lineage>
</organism>
<sequence>MLHKILFFFKLPLLTNLMIFLRPISNLISVFDNSATETRDSQVLCLNLRCGALILSTRPLVVYDSP</sequence>
<proteinExistence type="predicted"/>